<gene>
    <name evidence="1" type="ORF">DY000_02043153</name>
</gene>
<keyword evidence="2" id="KW-1185">Reference proteome</keyword>
<reference evidence="1 2" key="1">
    <citation type="journal article" date="2020" name="BMC Genomics">
        <title>Intraspecific diversification of the crop wild relative Brassica cretica Lam. using demographic model selection.</title>
        <authorList>
            <person name="Kioukis A."/>
            <person name="Michalopoulou V.A."/>
            <person name="Briers L."/>
            <person name="Pirintsos S."/>
            <person name="Studholme D.J."/>
            <person name="Pavlidis P."/>
            <person name="Sarris P.F."/>
        </authorList>
    </citation>
    <scope>NUCLEOTIDE SEQUENCE [LARGE SCALE GENOMIC DNA]</scope>
    <source>
        <strain evidence="2">cv. PFS-1207/04</strain>
    </source>
</reference>
<name>A0ABQ7BFX2_BRACR</name>
<accession>A0ABQ7BFX2</accession>
<evidence type="ECO:0000313" key="1">
    <source>
        <dbReference type="EMBL" id="KAF3531534.1"/>
    </source>
</evidence>
<proteinExistence type="predicted"/>
<dbReference type="EMBL" id="QGKV02001507">
    <property type="protein sequence ID" value="KAF3531534.1"/>
    <property type="molecule type" value="Genomic_DNA"/>
</dbReference>
<comment type="caution">
    <text evidence="1">The sequence shown here is derived from an EMBL/GenBank/DDBJ whole genome shotgun (WGS) entry which is preliminary data.</text>
</comment>
<evidence type="ECO:0000313" key="2">
    <source>
        <dbReference type="Proteomes" id="UP000266723"/>
    </source>
</evidence>
<dbReference type="Proteomes" id="UP000266723">
    <property type="component" value="Unassembled WGS sequence"/>
</dbReference>
<organism evidence="1 2">
    <name type="scientific">Brassica cretica</name>
    <name type="common">Mustard</name>
    <dbReference type="NCBI Taxonomy" id="69181"/>
    <lineage>
        <taxon>Eukaryota</taxon>
        <taxon>Viridiplantae</taxon>
        <taxon>Streptophyta</taxon>
        <taxon>Embryophyta</taxon>
        <taxon>Tracheophyta</taxon>
        <taxon>Spermatophyta</taxon>
        <taxon>Magnoliopsida</taxon>
        <taxon>eudicotyledons</taxon>
        <taxon>Gunneridae</taxon>
        <taxon>Pentapetalae</taxon>
        <taxon>rosids</taxon>
        <taxon>malvids</taxon>
        <taxon>Brassicales</taxon>
        <taxon>Brassicaceae</taxon>
        <taxon>Brassiceae</taxon>
        <taxon>Brassica</taxon>
    </lineage>
</organism>
<sequence>MLGSKSVTTELTSKSPKKKNAEKLLRQILFRNRFFFTKSFAEETRIIGQELEKDRYAATKHVLRSVATQRPNTCSARSLRSDRVRAKAQSLRSDQTSILLGRYVTTELEQELGRYVETDLEPKFGRYVATELFRNINTTSVHAFSSTLRCYFPNTVANPSHVPRHF</sequence>
<protein>
    <submittedName>
        <fullName evidence="1">Uncharacterized protein</fullName>
    </submittedName>
</protein>